<dbReference type="RefSeq" id="WP_075131997.1">
    <property type="nucleotide sequence ID" value="NZ_MSIF01000002.1"/>
</dbReference>
<sequence>MPASGRASDGNRDNGSVNCPCGTVQPFEECCGRLHSGAITAPTAVALMRSRYSAFAVGDVTYLLLTWDPSTRPATVTLDPDQRWQRLEIVDTVGGGLLHAEGTVEFRAHYRQGGRAGVLHERSRFRRDDGRWVYVDGVHS</sequence>
<reference evidence="3 4" key="1">
    <citation type="submission" date="2016-12" db="EMBL/GenBank/DDBJ databases">
        <title>The draft genome sequence of Actinophytocola xinjiangensis.</title>
        <authorList>
            <person name="Wang W."/>
            <person name="Yuan L."/>
        </authorList>
    </citation>
    <scope>NUCLEOTIDE SEQUENCE [LARGE SCALE GENOMIC DNA]</scope>
    <source>
        <strain evidence="3 4">CGMCC 4.4663</strain>
    </source>
</reference>
<comment type="caution">
    <text evidence="3">The sequence shown here is derived from an EMBL/GenBank/DDBJ whole genome shotgun (WGS) entry which is preliminary data.</text>
</comment>
<comment type="similarity">
    <text evidence="1">Belongs to the UPF0225 family.</text>
</comment>
<dbReference type="Proteomes" id="UP000185696">
    <property type="component" value="Unassembled WGS sequence"/>
</dbReference>
<dbReference type="Pfam" id="PF17775">
    <property type="entry name" value="YchJ_M-like"/>
    <property type="match status" value="1"/>
</dbReference>
<evidence type="ECO:0000256" key="1">
    <source>
        <dbReference type="HAMAP-Rule" id="MF_00612"/>
    </source>
</evidence>
<gene>
    <name evidence="3" type="ORF">BLA60_07605</name>
</gene>
<dbReference type="EMBL" id="MSIF01000002">
    <property type="protein sequence ID" value="OLF13088.1"/>
    <property type="molecule type" value="Genomic_DNA"/>
</dbReference>
<name>A0A7Z1B0D9_9PSEU</name>
<evidence type="ECO:0000313" key="4">
    <source>
        <dbReference type="Proteomes" id="UP000185696"/>
    </source>
</evidence>
<dbReference type="OrthoDB" id="21421at2"/>
<organism evidence="3 4">
    <name type="scientific">Actinophytocola xinjiangensis</name>
    <dbReference type="NCBI Taxonomy" id="485602"/>
    <lineage>
        <taxon>Bacteria</taxon>
        <taxon>Bacillati</taxon>
        <taxon>Actinomycetota</taxon>
        <taxon>Actinomycetes</taxon>
        <taxon>Pseudonocardiales</taxon>
        <taxon>Pseudonocardiaceae</taxon>
    </lineage>
</organism>
<evidence type="ECO:0000313" key="3">
    <source>
        <dbReference type="EMBL" id="OLF13088.1"/>
    </source>
</evidence>
<protein>
    <recommendedName>
        <fullName evidence="1">UPF0225 protein BLA60_07605</fullName>
    </recommendedName>
</protein>
<evidence type="ECO:0000259" key="2">
    <source>
        <dbReference type="Pfam" id="PF17775"/>
    </source>
</evidence>
<proteinExistence type="inferred from homology"/>
<dbReference type="InterPro" id="IPR048469">
    <property type="entry name" value="YchJ-like_M"/>
</dbReference>
<dbReference type="InterPro" id="IPR023006">
    <property type="entry name" value="YchJ-like"/>
</dbReference>
<dbReference type="HAMAP" id="MF_00612">
    <property type="entry name" value="UPF0225"/>
    <property type="match status" value="1"/>
</dbReference>
<dbReference type="InterPro" id="IPR032710">
    <property type="entry name" value="NTF2-like_dom_sf"/>
</dbReference>
<feature type="domain" description="YchJ-like middle NTF2-like" evidence="2">
    <location>
        <begin position="43"/>
        <end position="137"/>
    </location>
</feature>
<keyword evidence="4" id="KW-1185">Reference proteome</keyword>
<dbReference type="SUPFAM" id="SSF54427">
    <property type="entry name" value="NTF2-like"/>
    <property type="match status" value="1"/>
</dbReference>
<dbReference type="AlphaFoldDB" id="A0A7Z1B0D9"/>
<accession>A0A7Z1B0D9</accession>
<dbReference type="Gene3D" id="3.10.450.50">
    <property type="match status" value="1"/>
</dbReference>